<dbReference type="AlphaFoldDB" id="A0A6V7V8I4"/>
<gene>
    <name evidence="2" type="ORF">MENT_LOCUS22044</name>
</gene>
<proteinExistence type="predicted"/>
<evidence type="ECO:0000313" key="3">
    <source>
        <dbReference type="Proteomes" id="UP000580250"/>
    </source>
</evidence>
<reference evidence="2 3" key="1">
    <citation type="submission" date="2020-08" db="EMBL/GenBank/DDBJ databases">
        <authorList>
            <person name="Koutsovoulos G."/>
            <person name="Danchin GJ E."/>
        </authorList>
    </citation>
    <scope>NUCLEOTIDE SEQUENCE [LARGE SCALE GENOMIC DNA]</scope>
</reference>
<organism evidence="2 3">
    <name type="scientific">Meloidogyne enterolobii</name>
    <name type="common">Root-knot nematode worm</name>
    <name type="synonym">Meloidogyne mayaguensis</name>
    <dbReference type="NCBI Taxonomy" id="390850"/>
    <lineage>
        <taxon>Eukaryota</taxon>
        <taxon>Metazoa</taxon>
        <taxon>Ecdysozoa</taxon>
        <taxon>Nematoda</taxon>
        <taxon>Chromadorea</taxon>
        <taxon>Rhabditida</taxon>
        <taxon>Tylenchina</taxon>
        <taxon>Tylenchomorpha</taxon>
        <taxon>Tylenchoidea</taxon>
        <taxon>Meloidogynidae</taxon>
        <taxon>Meloidogyninae</taxon>
        <taxon>Meloidogyne</taxon>
    </lineage>
</organism>
<feature type="chain" id="PRO_5028286127" evidence="1">
    <location>
        <begin position="20"/>
        <end position="217"/>
    </location>
</feature>
<name>A0A6V7V8I4_MELEN</name>
<protein>
    <submittedName>
        <fullName evidence="2">Uncharacterized protein</fullName>
    </submittedName>
</protein>
<dbReference type="EMBL" id="CAJEWN010000171">
    <property type="protein sequence ID" value="CAD2170624.1"/>
    <property type="molecule type" value="Genomic_DNA"/>
</dbReference>
<dbReference type="OrthoDB" id="5907020at2759"/>
<keyword evidence="1" id="KW-0732">Signal</keyword>
<evidence type="ECO:0000313" key="2">
    <source>
        <dbReference type="EMBL" id="CAD2170624.1"/>
    </source>
</evidence>
<sequence>MFSKFFLFIFFITIKLAYSMLRGPMPQTKETEGRPQFWSFNQQHAPLITTTTEKPKSSEDYYDAIKEEDESEQKAKNQEDDLSSALHLMTALQTNVNPLFPILPSGINNKNMKHEIKFPKQANQEKQRSLVEGDTYDDDQVEIDQTGSNKNFQTKKNSGINEGPMIVLLPDIEVEQSTVNKQKKDGLILDDEATAAENKNVNPKLASPPKAKIIVFN</sequence>
<evidence type="ECO:0000256" key="1">
    <source>
        <dbReference type="SAM" id="SignalP"/>
    </source>
</evidence>
<accession>A0A6V7V8I4</accession>
<dbReference type="Proteomes" id="UP000580250">
    <property type="component" value="Unassembled WGS sequence"/>
</dbReference>
<feature type="signal peptide" evidence="1">
    <location>
        <begin position="1"/>
        <end position="19"/>
    </location>
</feature>
<comment type="caution">
    <text evidence="2">The sequence shown here is derived from an EMBL/GenBank/DDBJ whole genome shotgun (WGS) entry which is preliminary data.</text>
</comment>